<dbReference type="InterPro" id="IPR029063">
    <property type="entry name" value="SAM-dependent_MTases_sf"/>
</dbReference>
<dbReference type="Proteomes" id="UP000239156">
    <property type="component" value="Unassembled WGS sequence"/>
</dbReference>
<dbReference type="Pfam" id="PF01189">
    <property type="entry name" value="Methyltr_RsmB-F"/>
    <property type="match status" value="1"/>
</dbReference>
<sequence>MIPPLLLDFQSHHYVSGLLPSRLNPNRLMEVVLDVCAAPGSKTAQLVKSLHHLNPGLIPEGLIIANAPIYLLPSPSTMITNHDASRFPTLSMNGKKLLFERILCDVPCSGDGTLRKNGGSWRDWTPANGVGLHGYPGGRIVYSTCSLNPLENEAVVSVALSQFPSMSIKDVSGSLPTLMRRPGLTTWTVTTRDPNNIQAVALPSDLPNLPQNKRYPTTLWPSGKESKRGLERCLRIYPHLQNTGGFFVAVLEESAAANNGNTLSTDPLETLPVTKPCLATAEEKSEKGLSTDQGAELTSTKVAVANVVSSKQSTVQAPNAQSTVSIEVEVANGVSTGQTTAETACTKSATVESNKQPAPLCPPTEIVESKQVKRTIPDKAAGILTDQPDSKRAKVKLTSEGTVSTADTSKVKSTGSRTAPQDTQLLDNPFKAEPHIFLKSDNEEIKKCIPVLSGRQFACEKCRVTTDLNNILDIIFCTRGD</sequence>
<evidence type="ECO:0000256" key="5">
    <source>
        <dbReference type="PROSITE-ProRule" id="PRU01023"/>
    </source>
</evidence>
<accession>A0A2S4UB86</accession>
<proteinExistence type="inferred from homology"/>
<dbReference type="GO" id="GO:0030488">
    <property type="term" value="P:tRNA methylation"/>
    <property type="evidence" value="ECO:0007669"/>
    <property type="project" value="TreeGrafter"/>
</dbReference>
<dbReference type="PANTHER" id="PTHR22808:SF1">
    <property type="entry name" value="RNA CYTOSINE-C(5)-METHYLTRANSFERASE NSUN2-RELATED"/>
    <property type="match status" value="1"/>
</dbReference>
<feature type="active site" description="Nucleophile" evidence="5">
    <location>
        <position position="145"/>
    </location>
</feature>
<evidence type="ECO:0000259" key="7">
    <source>
        <dbReference type="PROSITE" id="PS51686"/>
    </source>
</evidence>
<dbReference type="GO" id="GO:0000049">
    <property type="term" value="F:tRNA binding"/>
    <property type="evidence" value="ECO:0007669"/>
    <property type="project" value="TreeGrafter"/>
</dbReference>
<comment type="similarity">
    <text evidence="5">Belongs to the class I-like SAM-binding methyltransferase superfamily. RsmB/NOP family.</text>
</comment>
<dbReference type="EMBL" id="PKSL01000417">
    <property type="protein sequence ID" value="POV94461.1"/>
    <property type="molecule type" value="Genomic_DNA"/>
</dbReference>
<evidence type="ECO:0000313" key="9">
    <source>
        <dbReference type="Proteomes" id="UP000239156"/>
    </source>
</evidence>
<dbReference type="PANTHER" id="PTHR22808">
    <property type="entry name" value="NCL1 YEAST -RELATED NOL1/NOP2/FMU SUN DOMAIN-CONTAINING"/>
    <property type="match status" value="1"/>
</dbReference>
<reference evidence="8" key="1">
    <citation type="submission" date="2017-12" db="EMBL/GenBank/DDBJ databases">
        <title>Gene loss provides genomic basis for host adaptation in cereal stripe rust fungi.</title>
        <authorList>
            <person name="Xia C."/>
        </authorList>
    </citation>
    <scope>NUCLEOTIDE SEQUENCE [LARGE SCALE GENOMIC DNA]</scope>
    <source>
        <strain evidence="8">93-210</strain>
    </source>
</reference>
<name>A0A2S4UB86_9BASI</name>
<evidence type="ECO:0000313" key="8">
    <source>
        <dbReference type="EMBL" id="POV94461.1"/>
    </source>
</evidence>
<keyword evidence="4 5" id="KW-0694">RNA-binding</keyword>
<feature type="non-terminal residue" evidence="8">
    <location>
        <position position="481"/>
    </location>
</feature>
<comment type="caution">
    <text evidence="5">Lacks conserved residue(s) required for the propagation of feature annotation.</text>
</comment>
<keyword evidence="1 5" id="KW-0489">Methyltransferase</keyword>
<dbReference type="InterPro" id="IPR049560">
    <property type="entry name" value="MeTrfase_RsmB-F_NOP2_cat"/>
</dbReference>
<dbReference type="PRINTS" id="PR02008">
    <property type="entry name" value="RCMTFAMILY"/>
</dbReference>
<dbReference type="GO" id="GO:0016428">
    <property type="term" value="F:tRNA (cytidine-5-)-methyltransferase activity"/>
    <property type="evidence" value="ECO:0007669"/>
    <property type="project" value="TreeGrafter"/>
</dbReference>
<dbReference type="VEuPathDB" id="FungiDB:PSHT_09560"/>
<feature type="region of interest" description="Disordered" evidence="6">
    <location>
        <begin position="382"/>
        <end position="425"/>
    </location>
</feature>
<organism evidence="8 9">
    <name type="scientific">Puccinia striiformis</name>
    <dbReference type="NCBI Taxonomy" id="27350"/>
    <lineage>
        <taxon>Eukaryota</taxon>
        <taxon>Fungi</taxon>
        <taxon>Dikarya</taxon>
        <taxon>Basidiomycota</taxon>
        <taxon>Pucciniomycotina</taxon>
        <taxon>Pucciniomycetes</taxon>
        <taxon>Pucciniales</taxon>
        <taxon>Pucciniaceae</taxon>
        <taxon>Puccinia</taxon>
    </lineage>
</organism>
<dbReference type="InterPro" id="IPR023267">
    <property type="entry name" value="RCMT"/>
</dbReference>
<feature type="compositionally biased region" description="Polar residues" evidence="6">
    <location>
        <begin position="399"/>
        <end position="425"/>
    </location>
</feature>
<keyword evidence="3 5" id="KW-0949">S-adenosyl-L-methionine</keyword>
<evidence type="ECO:0000256" key="2">
    <source>
        <dbReference type="ARBA" id="ARBA00022679"/>
    </source>
</evidence>
<dbReference type="GO" id="GO:0005634">
    <property type="term" value="C:nucleus"/>
    <property type="evidence" value="ECO:0007669"/>
    <property type="project" value="TreeGrafter"/>
</dbReference>
<evidence type="ECO:0000256" key="4">
    <source>
        <dbReference type="ARBA" id="ARBA00022884"/>
    </source>
</evidence>
<evidence type="ECO:0000256" key="6">
    <source>
        <dbReference type="SAM" id="MobiDB-lite"/>
    </source>
</evidence>
<dbReference type="SUPFAM" id="SSF53335">
    <property type="entry name" value="S-adenosyl-L-methionine-dependent methyltransferases"/>
    <property type="match status" value="1"/>
</dbReference>
<evidence type="ECO:0000256" key="3">
    <source>
        <dbReference type="ARBA" id="ARBA00022691"/>
    </source>
</evidence>
<feature type="binding site" evidence="5">
    <location>
        <position position="105"/>
    </location>
    <ligand>
        <name>S-adenosyl-L-methionine</name>
        <dbReference type="ChEBI" id="CHEBI:59789"/>
    </ligand>
</feature>
<dbReference type="VEuPathDB" id="FungiDB:PSTT_16842"/>
<dbReference type="PROSITE" id="PS51686">
    <property type="entry name" value="SAM_MT_RSMB_NOP"/>
    <property type="match status" value="1"/>
</dbReference>
<dbReference type="AlphaFoldDB" id="A0A2S4UB86"/>
<keyword evidence="9" id="KW-1185">Reference proteome</keyword>
<keyword evidence="2 5" id="KW-0808">Transferase</keyword>
<evidence type="ECO:0000256" key="1">
    <source>
        <dbReference type="ARBA" id="ARBA00022603"/>
    </source>
</evidence>
<protein>
    <recommendedName>
        <fullName evidence="7">SAM-dependent MTase RsmB/NOP-type domain-containing protein</fullName>
    </recommendedName>
</protein>
<gene>
    <name evidence="8" type="ORF">PSTT_16842</name>
</gene>
<feature type="domain" description="SAM-dependent MTase RsmB/NOP-type" evidence="7">
    <location>
        <begin position="1"/>
        <end position="254"/>
    </location>
</feature>
<comment type="caution">
    <text evidence="8">The sequence shown here is derived from an EMBL/GenBank/DDBJ whole genome shotgun (WGS) entry which is preliminary data.</text>
</comment>
<feature type="binding site" evidence="5">
    <location>
        <begin position="36"/>
        <end position="42"/>
    </location>
    <ligand>
        <name>S-adenosyl-L-methionine</name>
        <dbReference type="ChEBI" id="CHEBI:59789"/>
    </ligand>
</feature>
<dbReference type="InterPro" id="IPR001678">
    <property type="entry name" value="MeTrfase_RsmB-F_NOP2_dom"/>
</dbReference>
<dbReference type="GO" id="GO:0005737">
    <property type="term" value="C:cytoplasm"/>
    <property type="evidence" value="ECO:0007669"/>
    <property type="project" value="TreeGrafter"/>
</dbReference>
<dbReference type="Gene3D" id="3.40.50.150">
    <property type="entry name" value="Vaccinia Virus protein VP39"/>
    <property type="match status" value="1"/>
</dbReference>